<reference evidence="1 2" key="1">
    <citation type="journal article" date="2009" name="Genome Res.">
        <title>Whole genome sequence of Desulfovibrio magneticus strain RS-1 revealed common gene clusters in magnetotactic bacteria.</title>
        <authorList>
            <person name="Nakazawa H."/>
            <person name="Arakaki A."/>
            <person name="Narita-Yamada S."/>
            <person name="Yashiro I."/>
            <person name="Jinno K."/>
            <person name="Aoki N."/>
            <person name="Tsuruyama A."/>
            <person name="Okamura Y."/>
            <person name="Tanikawa S."/>
            <person name="Fujita N."/>
            <person name="Takeyama H."/>
            <person name="Matsunaga T."/>
        </authorList>
    </citation>
    <scope>NUCLEOTIDE SEQUENCE [LARGE SCALE GENOMIC DNA]</scope>
    <source>
        <strain evidence="2">ATCC 700980 / DSM 13731 / RS-1</strain>
    </source>
</reference>
<dbReference type="AlphaFoldDB" id="C4XPW1"/>
<organism evidence="1 2">
    <name type="scientific">Solidesulfovibrio magneticus (strain ATCC 700980 / DSM 13731 / RS-1)</name>
    <name type="common">Desulfovibrio magneticus</name>
    <dbReference type="NCBI Taxonomy" id="573370"/>
    <lineage>
        <taxon>Bacteria</taxon>
        <taxon>Pseudomonadati</taxon>
        <taxon>Thermodesulfobacteriota</taxon>
        <taxon>Desulfovibrionia</taxon>
        <taxon>Desulfovibrionales</taxon>
        <taxon>Desulfovibrionaceae</taxon>
        <taxon>Solidesulfovibrio</taxon>
    </lineage>
</organism>
<keyword evidence="2" id="KW-1185">Reference proteome</keyword>
<dbReference type="Proteomes" id="UP000009071">
    <property type="component" value="Chromosome"/>
</dbReference>
<dbReference type="KEGG" id="dma:DMR_41700"/>
<gene>
    <name evidence="1" type="ordered locus">DMR_41700</name>
</gene>
<dbReference type="HOGENOM" id="CLU_2842654_0_0_7"/>
<dbReference type="EMBL" id="AP010904">
    <property type="protein sequence ID" value="BAH77661.1"/>
    <property type="molecule type" value="Genomic_DNA"/>
</dbReference>
<proteinExistence type="predicted"/>
<protein>
    <submittedName>
        <fullName evidence="1">Uncharacterized protein</fullName>
    </submittedName>
</protein>
<sequence length="65" mass="7098">MGPWTSLLRQTAVYGHFYGPGDVAQAEHSDPTCRANQIDGSASSYLSKTTGKYARFSRAPHELLP</sequence>
<evidence type="ECO:0000313" key="2">
    <source>
        <dbReference type="Proteomes" id="UP000009071"/>
    </source>
</evidence>
<evidence type="ECO:0000313" key="1">
    <source>
        <dbReference type="EMBL" id="BAH77661.1"/>
    </source>
</evidence>
<name>C4XPW1_SOLM1</name>
<accession>C4XPW1</accession>